<organism evidence="1 2">
    <name type="scientific">Paenimyroides tangerinum</name>
    <dbReference type="NCBI Taxonomy" id="2488728"/>
    <lineage>
        <taxon>Bacteria</taxon>
        <taxon>Pseudomonadati</taxon>
        <taxon>Bacteroidota</taxon>
        <taxon>Flavobacteriia</taxon>
        <taxon>Flavobacteriales</taxon>
        <taxon>Flavobacteriaceae</taxon>
        <taxon>Paenimyroides</taxon>
    </lineage>
</organism>
<protein>
    <submittedName>
        <fullName evidence="1">Uncharacterized protein</fullName>
    </submittedName>
</protein>
<accession>A0A3P3W6X2</accession>
<dbReference type="OrthoDB" id="1354460at2"/>
<dbReference type="RefSeq" id="WP_125018845.1">
    <property type="nucleotide sequence ID" value="NZ_RQVQ01000014.1"/>
</dbReference>
<gene>
    <name evidence="1" type="ORF">EG240_07860</name>
</gene>
<evidence type="ECO:0000313" key="1">
    <source>
        <dbReference type="EMBL" id="RRJ90931.1"/>
    </source>
</evidence>
<sequence>MKTYYRHQLEILQMDMKIADFSIQKATWAEINDLSTVTFYQEKIDELEIQKETYLNQLFLTLHKTEINEENCSEIKLCYQLLEKYSKSEYSALFTAHLNRTIEKHQKEYGSFLIKTQIKKAYEIENKIQTLEKNA</sequence>
<keyword evidence="2" id="KW-1185">Reference proteome</keyword>
<reference evidence="1 2" key="1">
    <citation type="submission" date="2018-11" db="EMBL/GenBank/DDBJ databases">
        <title>Flavobacterium sp. nov., YIM 102701-2 draft genome.</title>
        <authorList>
            <person name="Li G."/>
            <person name="Jiang Y."/>
        </authorList>
    </citation>
    <scope>NUCLEOTIDE SEQUENCE [LARGE SCALE GENOMIC DNA]</scope>
    <source>
        <strain evidence="1 2">YIM 102701-2</strain>
    </source>
</reference>
<name>A0A3P3W6X2_9FLAO</name>
<dbReference type="Proteomes" id="UP000275719">
    <property type="component" value="Unassembled WGS sequence"/>
</dbReference>
<evidence type="ECO:0000313" key="2">
    <source>
        <dbReference type="Proteomes" id="UP000275719"/>
    </source>
</evidence>
<proteinExistence type="predicted"/>
<comment type="caution">
    <text evidence="1">The sequence shown here is derived from an EMBL/GenBank/DDBJ whole genome shotgun (WGS) entry which is preliminary data.</text>
</comment>
<dbReference type="AlphaFoldDB" id="A0A3P3W6X2"/>
<dbReference type="EMBL" id="RQVQ01000014">
    <property type="protein sequence ID" value="RRJ90931.1"/>
    <property type="molecule type" value="Genomic_DNA"/>
</dbReference>